<proteinExistence type="predicted"/>
<dbReference type="EMBL" id="BARS01055843">
    <property type="protein sequence ID" value="GAG49455.1"/>
    <property type="molecule type" value="Genomic_DNA"/>
</dbReference>
<organism evidence="1">
    <name type="scientific">marine sediment metagenome</name>
    <dbReference type="NCBI Taxonomy" id="412755"/>
    <lineage>
        <taxon>unclassified sequences</taxon>
        <taxon>metagenomes</taxon>
        <taxon>ecological metagenomes</taxon>
    </lineage>
</organism>
<gene>
    <name evidence="1" type="ORF">S01H1_82385</name>
</gene>
<comment type="caution">
    <text evidence="1">The sequence shown here is derived from an EMBL/GenBank/DDBJ whole genome shotgun (WGS) entry which is preliminary data.</text>
</comment>
<dbReference type="AlphaFoldDB" id="X0Y1B5"/>
<protein>
    <submittedName>
        <fullName evidence="1">Uncharacterized protein</fullName>
    </submittedName>
</protein>
<evidence type="ECO:0000313" key="1">
    <source>
        <dbReference type="EMBL" id="GAG49455.1"/>
    </source>
</evidence>
<name>X0Y1B5_9ZZZZ</name>
<reference evidence="1" key="1">
    <citation type="journal article" date="2014" name="Front. Microbiol.">
        <title>High frequency of phylogenetically diverse reductive dehalogenase-homologous genes in deep subseafloor sedimentary metagenomes.</title>
        <authorList>
            <person name="Kawai M."/>
            <person name="Futagami T."/>
            <person name="Toyoda A."/>
            <person name="Takaki Y."/>
            <person name="Nishi S."/>
            <person name="Hori S."/>
            <person name="Arai W."/>
            <person name="Tsubouchi T."/>
            <person name="Morono Y."/>
            <person name="Uchiyama I."/>
            <person name="Ito T."/>
            <person name="Fujiyama A."/>
            <person name="Inagaki F."/>
            <person name="Takami H."/>
        </authorList>
    </citation>
    <scope>NUCLEOTIDE SEQUENCE</scope>
    <source>
        <strain evidence="1">Expedition CK06-06</strain>
    </source>
</reference>
<sequence length="69" mass="7282">VFAAKRTDFQDRGYEGAPVLGTVVVQQAQTGKVRKAAPGPSDPENPLEGVGNYLIAASRKKASVQVKLT</sequence>
<accession>X0Y1B5</accession>
<feature type="non-terminal residue" evidence="1">
    <location>
        <position position="1"/>
    </location>
</feature>